<evidence type="ECO:0000256" key="1">
    <source>
        <dbReference type="SAM" id="Phobius"/>
    </source>
</evidence>
<keyword evidence="1" id="KW-0472">Membrane</keyword>
<dbReference type="Proteomes" id="UP000194236">
    <property type="component" value="Unassembled WGS sequence"/>
</dbReference>
<feature type="transmembrane region" description="Helical" evidence="1">
    <location>
        <begin position="38"/>
        <end position="60"/>
    </location>
</feature>
<proteinExistence type="predicted"/>
<keyword evidence="1" id="KW-0812">Transmembrane</keyword>
<accession>A0A1Y3BGQ1</accession>
<protein>
    <recommendedName>
        <fullName evidence="4">EamA domain-containing protein</fullName>
    </recommendedName>
</protein>
<reference evidence="2 3" key="1">
    <citation type="submission" date="2017-03" db="EMBL/GenBank/DDBJ databases">
        <title>Genome Survey of Euroglyphus maynei.</title>
        <authorList>
            <person name="Arlian L.G."/>
            <person name="Morgan M.S."/>
            <person name="Rider S.D."/>
        </authorList>
    </citation>
    <scope>NUCLEOTIDE SEQUENCE [LARGE SCALE GENOMIC DNA]</scope>
    <source>
        <strain evidence="2">Arlian Lab</strain>
        <tissue evidence="2">Whole body</tissue>
    </source>
</reference>
<evidence type="ECO:0000313" key="2">
    <source>
        <dbReference type="EMBL" id="OTF79224.1"/>
    </source>
</evidence>
<organism evidence="2 3">
    <name type="scientific">Euroglyphus maynei</name>
    <name type="common">Mayne's house dust mite</name>
    <dbReference type="NCBI Taxonomy" id="6958"/>
    <lineage>
        <taxon>Eukaryota</taxon>
        <taxon>Metazoa</taxon>
        <taxon>Ecdysozoa</taxon>
        <taxon>Arthropoda</taxon>
        <taxon>Chelicerata</taxon>
        <taxon>Arachnida</taxon>
        <taxon>Acari</taxon>
        <taxon>Acariformes</taxon>
        <taxon>Sarcoptiformes</taxon>
        <taxon>Astigmata</taxon>
        <taxon>Psoroptidia</taxon>
        <taxon>Analgoidea</taxon>
        <taxon>Pyroglyphidae</taxon>
        <taxon>Pyroglyphinae</taxon>
        <taxon>Euroglyphus</taxon>
    </lineage>
</organism>
<evidence type="ECO:0008006" key="4">
    <source>
        <dbReference type="Google" id="ProtNLM"/>
    </source>
</evidence>
<dbReference type="SUPFAM" id="SSF103481">
    <property type="entry name" value="Multidrug resistance efflux transporter EmrE"/>
    <property type="match status" value="1"/>
</dbReference>
<dbReference type="EMBL" id="MUJZ01024200">
    <property type="protein sequence ID" value="OTF79224.1"/>
    <property type="molecule type" value="Genomic_DNA"/>
</dbReference>
<evidence type="ECO:0000313" key="3">
    <source>
        <dbReference type="Proteomes" id="UP000194236"/>
    </source>
</evidence>
<dbReference type="AlphaFoldDB" id="A0A1Y3BGQ1"/>
<feature type="transmembrane region" description="Helical" evidence="1">
    <location>
        <begin position="12"/>
        <end position="32"/>
    </location>
</feature>
<gene>
    <name evidence="2" type="ORF">BLA29_006168</name>
</gene>
<keyword evidence="3" id="KW-1185">Reference proteome</keyword>
<dbReference type="InterPro" id="IPR037185">
    <property type="entry name" value="EmrE-like"/>
</dbReference>
<name>A0A1Y3BGQ1_EURMA</name>
<keyword evidence="1" id="KW-1133">Transmembrane helix</keyword>
<sequence>MTLAFKYESAGIVSVSRTMTIVLAFIWDTVLLDVIVHWTSILGSILVILSVIMLAIIRSVDNQGGIFRRLWSYICCCSRREYYVDHENEGERQKLLMTGPQRA</sequence>
<comment type="caution">
    <text evidence="2">The sequence shown here is derived from an EMBL/GenBank/DDBJ whole genome shotgun (WGS) entry which is preliminary data.</text>
</comment>